<gene>
    <name evidence="1" type="ORF">LEP1GSC158_1623</name>
</gene>
<comment type="caution">
    <text evidence="1">The sequence shown here is derived from an EMBL/GenBank/DDBJ whole genome shotgun (WGS) entry which is preliminary data.</text>
</comment>
<reference evidence="1 2" key="1">
    <citation type="submission" date="2013-01" db="EMBL/GenBank/DDBJ databases">
        <authorList>
            <person name="Harkins D.M."/>
            <person name="Durkin A.S."/>
            <person name="Brinkac L.M."/>
            <person name="Haft D.H."/>
            <person name="Selengut J.D."/>
            <person name="Sanka R."/>
            <person name="DePew J."/>
            <person name="Purushe J."/>
            <person name="Tulsiani S.M."/>
            <person name="Graham G.C."/>
            <person name="Burns M.-A."/>
            <person name="Dohnt M.F."/>
            <person name="Smythe L.D."/>
            <person name="McKay D.B."/>
            <person name="Craig S.B."/>
            <person name="Vinetz J.M."/>
            <person name="Sutton G.G."/>
            <person name="Nierman W.C."/>
            <person name="Fouts D.E."/>
        </authorList>
    </citation>
    <scope>NUCLEOTIDE SEQUENCE [LARGE SCALE GENOMIC DNA]</scope>
    <source>
        <strain evidence="1 2">LT2156</strain>
    </source>
</reference>
<evidence type="ECO:0000313" key="1">
    <source>
        <dbReference type="EMBL" id="EMM94755.1"/>
    </source>
</evidence>
<name>M6HCD2_LEPIR</name>
<protein>
    <submittedName>
        <fullName evidence="1">Uncharacterized protein</fullName>
    </submittedName>
</protein>
<proteinExistence type="predicted"/>
<organism evidence="1 2">
    <name type="scientific">Leptospira interrogans serovar Zanoni str. LT2156</name>
    <dbReference type="NCBI Taxonomy" id="1001601"/>
    <lineage>
        <taxon>Bacteria</taxon>
        <taxon>Pseudomonadati</taxon>
        <taxon>Spirochaetota</taxon>
        <taxon>Spirochaetia</taxon>
        <taxon>Leptospirales</taxon>
        <taxon>Leptospiraceae</taxon>
        <taxon>Leptospira</taxon>
    </lineage>
</organism>
<dbReference type="Proteomes" id="UP000012089">
    <property type="component" value="Unassembled WGS sequence"/>
</dbReference>
<sequence length="54" mass="6391">MVEKMIQIKEELGSKLVKMSIEEQLEFINDDSNLLHSKKWWAEKEKTQGQNLSK</sequence>
<accession>M6HCD2</accession>
<evidence type="ECO:0000313" key="2">
    <source>
        <dbReference type="Proteomes" id="UP000012089"/>
    </source>
</evidence>
<dbReference type="EMBL" id="AFMF02000033">
    <property type="protein sequence ID" value="EMM94755.1"/>
    <property type="molecule type" value="Genomic_DNA"/>
</dbReference>
<dbReference type="AlphaFoldDB" id="M6HCD2"/>